<reference evidence="2" key="1">
    <citation type="submission" date="2016-10" db="EMBL/GenBank/DDBJ databases">
        <authorList>
            <person name="Varghese N."/>
            <person name="Submissions S."/>
        </authorList>
    </citation>
    <scope>NUCLEOTIDE SEQUENCE [LARGE SCALE GENOMIC DNA]</scope>
    <source>
        <strain evidence="2">DSM 28463</strain>
    </source>
</reference>
<keyword evidence="2" id="KW-1185">Reference proteome</keyword>
<dbReference type="AlphaFoldDB" id="A0A1I5EDC9"/>
<name>A0A1I5EDC9_9RHOB</name>
<dbReference type="Gene3D" id="1.10.10.10">
    <property type="entry name" value="Winged helix-like DNA-binding domain superfamily/Winged helix DNA-binding domain"/>
    <property type="match status" value="1"/>
</dbReference>
<dbReference type="Proteomes" id="UP000198599">
    <property type="component" value="Unassembled WGS sequence"/>
</dbReference>
<dbReference type="InterPro" id="IPR036388">
    <property type="entry name" value="WH-like_DNA-bd_sf"/>
</dbReference>
<dbReference type="STRING" id="1005928.SAMN04487859_115113"/>
<dbReference type="EMBL" id="FOVP01000015">
    <property type="protein sequence ID" value="SFO09467.1"/>
    <property type="molecule type" value="Genomic_DNA"/>
</dbReference>
<evidence type="ECO:0000313" key="1">
    <source>
        <dbReference type="EMBL" id="SFO09467.1"/>
    </source>
</evidence>
<dbReference type="SUPFAM" id="SSF46785">
    <property type="entry name" value="Winged helix' DNA-binding domain"/>
    <property type="match status" value="1"/>
</dbReference>
<proteinExistence type="predicted"/>
<dbReference type="PANTHER" id="PTHR30432">
    <property type="entry name" value="TRANSCRIPTIONAL REGULATOR MODE"/>
    <property type="match status" value="1"/>
</dbReference>
<organism evidence="1 2">
    <name type="scientific">Roseovarius lutimaris</name>
    <dbReference type="NCBI Taxonomy" id="1005928"/>
    <lineage>
        <taxon>Bacteria</taxon>
        <taxon>Pseudomonadati</taxon>
        <taxon>Pseudomonadota</taxon>
        <taxon>Alphaproteobacteria</taxon>
        <taxon>Rhodobacterales</taxon>
        <taxon>Roseobacteraceae</taxon>
        <taxon>Roseovarius</taxon>
    </lineage>
</organism>
<dbReference type="InterPro" id="IPR051815">
    <property type="entry name" value="Molybdate_resp_trans_reg"/>
</dbReference>
<accession>A0A1I5EDC9</accession>
<sequence length="149" mass="15851">MISNPCCVFWSASLSALWSERLSALETNEPTARADLRLRLVFGGGAMIGPGKADLLELIAQTGSISAACRAMNMSYKRAWMLVETMNAMFRAPVVQSARGGAKGGGATLTTTGEEVLRHYRALERRCADQGAPEIAAITALLGDMSGEK</sequence>
<dbReference type="PANTHER" id="PTHR30432:SF1">
    <property type="entry name" value="DNA-BINDING TRANSCRIPTIONAL DUAL REGULATOR MODE"/>
    <property type="match status" value="1"/>
</dbReference>
<dbReference type="InterPro" id="IPR036390">
    <property type="entry name" value="WH_DNA-bd_sf"/>
</dbReference>
<dbReference type="OrthoDB" id="9800709at2"/>
<gene>
    <name evidence="1" type="ORF">SAMN04487859_115113</name>
</gene>
<evidence type="ECO:0000313" key="2">
    <source>
        <dbReference type="Proteomes" id="UP000198599"/>
    </source>
</evidence>
<protein>
    <submittedName>
        <fullName evidence="1">Molybdate transport system regulatory protein</fullName>
    </submittedName>
</protein>